<gene>
    <name evidence="7" type="ORF">GAN75_07865</name>
</gene>
<evidence type="ECO:0000256" key="4">
    <source>
        <dbReference type="ARBA" id="ARBA00023136"/>
    </source>
</evidence>
<dbReference type="AlphaFoldDB" id="A0A7J5K120"/>
<dbReference type="InterPro" id="IPR007016">
    <property type="entry name" value="O-antigen_ligase-rel_domated"/>
</dbReference>
<feature type="transmembrane region" description="Helical" evidence="5">
    <location>
        <begin position="385"/>
        <end position="407"/>
    </location>
</feature>
<feature type="transmembrane region" description="Helical" evidence="5">
    <location>
        <begin position="343"/>
        <end position="365"/>
    </location>
</feature>
<dbReference type="RefSeq" id="WP_211478949.1">
    <property type="nucleotide sequence ID" value="NZ_CP072224.1"/>
</dbReference>
<feature type="transmembrane region" description="Helical" evidence="5">
    <location>
        <begin position="138"/>
        <end position="158"/>
    </location>
</feature>
<evidence type="ECO:0000256" key="2">
    <source>
        <dbReference type="ARBA" id="ARBA00022692"/>
    </source>
</evidence>
<feature type="transmembrane region" description="Helical" evidence="5">
    <location>
        <begin position="170"/>
        <end position="188"/>
    </location>
</feature>
<evidence type="ECO:0000259" key="6">
    <source>
        <dbReference type="Pfam" id="PF04932"/>
    </source>
</evidence>
<feature type="transmembrane region" description="Helical" evidence="5">
    <location>
        <begin position="52"/>
        <end position="72"/>
    </location>
</feature>
<feature type="transmembrane region" description="Helical" evidence="5">
    <location>
        <begin position="108"/>
        <end position="126"/>
    </location>
</feature>
<feature type="transmembrane region" description="Helical" evidence="5">
    <location>
        <begin position="223"/>
        <end position="241"/>
    </location>
</feature>
<evidence type="ECO:0000313" key="8">
    <source>
        <dbReference type="Proteomes" id="UP000436825"/>
    </source>
</evidence>
<dbReference type="Proteomes" id="UP000436825">
    <property type="component" value="Unassembled WGS sequence"/>
</dbReference>
<reference evidence="7 8" key="1">
    <citation type="journal article" date="2019" name="Nat. Med.">
        <title>A library of human gut bacterial isolates paired with longitudinal multiomics data enables mechanistic microbiome research.</title>
        <authorList>
            <person name="Poyet M."/>
            <person name="Groussin M."/>
            <person name="Gibbons S.M."/>
            <person name="Avila-Pacheco J."/>
            <person name="Jiang X."/>
            <person name="Kearney S.M."/>
            <person name="Perrotta A.R."/>
            <person name="Berdy B."/>
            <person name="Zhao S."/>
            <person name="Lieberman T.D."/>
            <person name="Swanson P.K."/>
            <person name="Smith M."/>
            <person name="Roesemann S."/>
            <person name="Alexander J.E."/>
            <person name="Rich S.A."/>
            <person name="Livny J."/>
            <person name="Vlamakis H."/>
            <person name="Clish C."/>
            <person name="Bullock K."/>
            <person name="Deik A."/>
            <person name="Scott J."/>
            <person name="Pierce K.A."/>
            <person name="Xavier R.J."/>
            <person name="Alm E.J."/>
        </authorList>
    </citation>
    <scope>NUCLEOTIDE SEQUENCE [LARGE SCALE GENOMIC DNA]</scope>
    <source>
        <strain evidence="7 8">BIOML-A160</strain>
    </source>
</reference>
<feature type="transmembrane region" description="Helical" evidence="5">
    <location>
        <begin position="79"/>
        <end position="96"/>
    </location>
</feature>
<dbReference type="Pfam" id="PF04932">
    <property type="entry name" value="Wzy_C"/>
    <property type="match status" value="1"/>
</dbReference>
<keyword evidence="7" id="KW-0436">Ligase</keyword>
<keyword evidence="4 5" id="KW-0472">Membrane</keyword>
<dbReference type="GO" id="GO:0016020">
    <property type="term" value="C:membrane"/>
    <property type="evidence" value="ECO:0007669"/>
    <property type="project" value="UniProtKB-SubCell"/>
</dbReference>
<keyword evidence="3 5" id="KW-1133">Transmembrane helix</keyword>
<dbReference type="GO" id="GO:0016874">
    <property type="term" value="F:ligase activity"/>
    <property type="evidence" value="ECO:0007669"/>
    <property type="project" value="UniProtKB-KW"/>
</dbReference>
<dbReference type="EMBL" id="WCRW01000004">
    <property type="protein sequence ID" value="KAB4457295.1"/>
    <property type="molecule type" value="Genomic_DNA"/>
</dbReference>
<proteinExistence type="predicted"/>
<feature type="transmembrane region" description="Helical" evidence="5">
    <location>
        <begin position="200"/>
        <end position="217"/>
    </location>
</feature>
<feature type="domain" description="O-antigen ligase-related" evidence="6">
    <location>
        <begin position="208"/>
        <end position="351"/>
    </location>
</feature>
<comment type="subcellular location">
    <subcellularLocation>
        <location evidence="1">Membrane</location>
        <topology evidence="1">Multi-pass membrane protein</topology>
    </subcellularLocation>
</comment>
<evidence type="ECO:0000256" key="1">
    <source>
        <dbReference type="ARBA" id="ARBA00004141"/>
    </source>
</evidence>
<feature type="transmembrane region" description="Helical" evidence="5">
    <location>
        <begin position="313"/>
        <end position="331"/>
    </location>
</feature>
<feature type="transmembrane region" description="Helical" evidence="5">
    <location>
        <begin position="20"/>
        <end position="40"/>
    </location>
</feature>
<name>A0A7J5K120_BACT4</name>
<comment type="caution">
    <text evidence="7">The sequence shown here is derived from an EMBL/GenBank/DDBJ whole genome shotgun (WGS) entry which is preliminary data.</text>
</comment>
<sequence>MGKTVSGEIKMDRLYKLKCWIYPLSFLGAEMFSAFCGITGYKQEEGSTLYLYYMISLFAFSMLLIVHDIFILGKPFSKMVLLIPIIFTACYFSDISSESPPLEWTKKAYQFFLFFSLSPMLIASLIAKNNSIEGMYKYLDVILIILGIGMIARLPKMMMLGELIEGYNGISYQSALAFGAIYYGLLSKREDRFKFLKNKVFKLVSIVMCVLLPLTCLSSGGRGGVVFLFALAGLISLIFVKKRNIFKVLFFVLPLGLLGVVIIFDLVQNSVLENTFNRGMDRAFSYISSSGIDMAQTSNRDIVFELAQKNIEANLYTGYGIFHTIGAFGYPHNIFLEILEGGGIFYFAFWIIILIISIKRAYFIIKIERNLLFLVPLFIYPSVNLLFSGSYLMTGMFWFVLVFVLIYKPQQY</sequence>
<protein>
    <submittedName>
        <fullName evidence="7">O-antigen ligase family protein</fullName>
    </submittedName>
</protein>
<evidence type="ECO:0000313" key="7">
    <source>
        <dbReference type="EMBL" id="KAB4457295.1"/>
    </source>
</evidence>
<keyword evidence="2 5" id="KW-0812">Transmembrane</keyword>
<evidence type="ECO:0000256" key="5">
    <source>
        <dbReference type="SAM" id="Phobius"/>
    </source>
</evidence>
<accession>A0A7J5K120</accession>
<organism evidence="7 8">
    <name type="scientific">Bacteroides thetaiotaomicron</name>
    <dbReference type="NCBI Taxonomy" id="818"/>
    <lineage>
        <taxon>Bacteria</taxon>
        <taxon>Pseudomonadati</taxon>
        <taxon>Bacteroidota</taxon>
        <taxon>Bacteroidia</taxon>
        <taxon>Bacteroidales</taxon>
        <taxon>Bacteroidaceae</taxon>
        <taxon>Bacteroides</taxon>
    </lineage>
</organism>
<feature type="transmembrane region" description="Helical" evidence="5">
    <location>
        <begin position="248"/>
        <end position="267"/>
    </location>
</feature>
<evidence type="ECO:0000256" key="3">
    <source>
        <dbReference type="ARBA" id="ARBA00022989"/>
    </source>
</evidence>